<feature type="binding site" evidence="3">
    <location>
        <position position="99"/>
    </location>
    <ligand>
        <name>Cu cation</name>
        <dbReference type="ChEBI" id="CHEBI:23378"/>
    </ligand>
</feature>
<protein>
    <submittedName>
        <fullName evidence="7">SCO family protein</fullName>
    </submittedName>
</protein>
<gene>
    <name evidence="7" type="ORF">DZ858_06020</name>
</gene>
<dbReference type="InterPro" id="IPR013766">
    <property type="entry name" value="Thioredoxin_domain"/>
</dbReference>
<sequence>MKKYSYIGITAIILIFGIWAIPKIIDRLSHGDVVENDRMSNKANTPSIANNFDDKGMTTINKIPDFKFINQDNDTISNRDYKGKVYVVEFFFSTCPSICPVMNTNMLKVEEAFKNEDDFGIASFTIDPEQDTPKVLKEYADSYGVEHPHWNFLTGNKKDILKLSNDGFKLYAAESPEAEGGFEHSGMFALIDKEGNVRSRIDENGNPIIYYNGLEEEGIQMLIEDIKKLL</sequence>
<dbReference type="Proteomes" id="UP000261082">
    <property type="component" value="Unassembled WGS sequence"/>
</dbReference>
<feature type="binding site" evidence="3">
    <location>
        <position position="95"/>
    </location>
    <ligand>
        <name>Cu cation</name>
        <dbReference type="ChEBI" id="CHEBI:23378"/>
    </ligand>
</feature>
<dbReference type="InterPro" id="IPR036249">
    <property type="entry name" value="Thioredoxin-like_sf"/>
</dbReference>
<dbReference type="InterPro" id="IPR003782">
    <property type="entry name" value="SCO1/SenC"/>
</dbReference>
<dbReference type="GO" id="GO:0046872">
    <property type="term" value="F:metal ion binding"/>
    <property type="evidence" value="ECO:0007669"/>
    <property type="project" value="UniProtKB-KW"/>
</dbReference>
<reference evidence="7 8" key="1">
    <citation type="journal article" date="2007" name="Int. J. Syst. Evol. Microbiol.">
        <title>Marixanthomonas ophiurae gen. nov., sp. nov., a marine bacterium of the family Flavobacteriaceae isolated from a deep-sea brittle star.</title>
        <authorList>
            <person name="Romanenko L.A."/>
            <person name="Uchino M."/>
            <person name="Frolova G.M."/>
            <person name="Mikhailov V.V."/>
        </authorList>
    </citation>
    <scope>NUCLEOTIDE SEQUENCE [LARGE SCALE GENOMIC DNA]</scope>
    <source>
        <strain evidence="7 8">KMM 3046</strain>
    </source>
</reference>
<dbReference type="RefSeq" id="WP_117158675.1">
    <property type="nucleotide sequence ID" value="NZ_QVID01000001.1"/>
</dbReference>
<dbReference type="AlphaFoldDB" id="A0A3E1QBY3"/>
<keyword evidence="8" id="KW-1185">Reference proteome</keyword>
<proteinExistence type="inferred from homology"/>
<dbReference type="Gene3D" id="3.40.30.10">
    <property type="entry name" value="Glutaredoxin"/>
    <property type="match status" value="1"/>
</dbReference>
<evidence type="ECO:0000259" key="6">
    <source>
        <dbReference type="PROSITE" id="PS51352"/>
    </source>
</evidence>
<feature type="binding site" evidence="3">
    <location>
        <position position="184"/>
    </location>
    <ligand>
        <name>Cu cation</name>
        <dbReference type="ChEBI" id="CHEBI:23378"/>
    </ligand>
</feature>
<evidence type="ECO:0000256" key="2">
    <source>
        <dbReference type="ARBA" id="ARBA00023008"/>
    </source>
</evidence>
<dbReference type="OrthoDB" id="9811998at2"/>
<dbReference type="PANTHER" id="PTHR12151:SF25">
    <property type="entry name" value="LINALOOL DEHYDRATASE_ISOMERASE DOMAIN-CONTAINING PROTEIN"/>
    <property type="match status" value="1"/>
</dbReference>
<keyword evidence="5" id="KW-0472">Membrane</keyword>
<evidence type="ECO:0000256" key="5">
    <source>
        <dbReference type="SAM" id="Phobius"/>
    </source>
</evidence>
<evidence type="ECO:0000313" key="7">
    <source>
        <dbReference type="EMBL" id="RFN59614.1"/>
    </source>
</evidence>
<keyword evidence="5" id="KW-0812">Transmembrane</keyword>
<feature type="disulfide bond" description="Redox-active" evidence="4">
    <location>
        <begin position="95"/>
        <end position="99"/>
    </location>
</feature>
<keyword evidence="5" id="KW-1133">Transmembrane helix</keyword>
<keyword evidence="3" id="KW-0479">Metal-binding</keyword>
<dbReference type="PANTHER" id="PTHR12151">
    <property type="entry name" value="ELECTRON TRANSPORT PROTIN SCO1/SENC FAMILY MEMBER"/>
    <property type="match status" value="1"/>
</dbReference>
<evidence type="ECO:0000256" key="3">
    <source>
        <dbReference type="PIRSR" id="PIRSR603782-1"/>
    </source>
</evidence>
<dbReference type="CDD" id="cd02968">
    <property type="entry name" value="SCO"/>
    <property type="match status" value="1"/>
</dbReference>
<keyword evidence="2 3" id="KW-0186">Copper</keyword>
<dbReference type="PROSITE" id="PS51352">
    <property type="entry name" value="THIOREDOXIN_2"/>
    <property type="match status" value="1"/>
</dbReference>
<comment type="caution">
    <text evidence="7">The sequence shown here is derived from an EMBL/GenBank/DDBJ whole genome shotgun (WGS) entry which is preliminary data.</text>
</comment>
<dbReference type="Pfam" id="PF02630">
    <property type="entry name" value="SCO1-SenC"/>
    <property type="match status" value="1"/>
</dbReference>
<accession>A0A3E1QBY3</accession>
<name>A0A3E1QBY3_9FLAO</name>
<keyword evidence="4" id="KW-1015">Disulfide bond</keyword>
<evidence type="ECO:0000313" key="8">
    <source>
        <dbReference type="Proteomes" id="UP000261082"/>
    </source>
</evidence>
<organism evidence="7 8">
    <name type="scientific">Marixanthomonas ophiurae</name>
    <dbReference type="NCBI Taxonomy" id="387659"/>
    <lineage>
        <taxon>Bacteria</taxon>
        <taxon>Pseudomonadati</taxon>
        <taxon>Bacteroidota</taxon>
        <taxon>Flavobacteriia</taxon>
        <taxon>Flavobacteriales</taxon>
        <taxon>Flavobacteriaceae</taxon>
        <taxon>Marixanthomonas</taxon>
    </lineage>
</organism>
<evidence type="ECO:0000256" key="4">
    <source>
        <dbReference type="PIRSR" id="PIRSR603782-2"/>
    </source>
</evidence>
<feature type="transmembrane region" description="Helical" evidence="5">
    <location>
        <begin position="6"/>
        <end position="25"/>
    </location>
</feature>
<dbReference type="SUPFAM" id="SSF52833">
    <property type="entry name" value="Thioredoxin-like"/>
    <property type="match status" value="1"/>
</dbReference>
<comment type="similarity">
    <text evidence="1">Belongs to the SCO1/2 family.</text>
</comment>
<feature type="domain" description="Thioredoxin" evidence="6">
    <location>
        <begin position="57"/>
        <end position="224"/>
    </location>
</feature>
<evidence type="ECO:0000256" key="1">
    <source>
        <dbReference type="ARBA" id="ARBA00010996"/>
    </source>
</evidence>
<dbReference type="EMBL" id="QVID01000001">
    <property type="protein sequence ID" value="RFN59614.1"/>
    <property type="molecule type" value="Genomic_DNA"/>
</dbReference>